<dbReference type="PROSITE" id="PS50072">
    <property type="entry name" value="CSA_PPIASE_2"/>
    <property type="match status" value="1"/>
</dbReference>
<comment type="catalytic activity">
    <reaction evidence="9">
        <text>glycyl-tRNA(Ala) + H2O = tRNA(Ala) + glycine + H(+)</text>
        <dbReference type="Rhea" id="RHEA:53744"/>
        <dbReference type="Rhea" id="RHEA-COMP:9657"/>
        <dbReference type="Rhea" id="RHEA-COMP:13640"/>
        <dbReference type="ChEBI" id="CHEBI:15377"/>
        <dbReference type="ChEBI" id="CHEBI:15378"/>
        <dbReference type="ChEBI" id="CHEBI:57305"/>
        <dbReference type="ChEBI" id="CHEBI:78442"/>
        <dbReference type="ChEBI" id="CHEBI:78522"/>
        <dbReference type="EC" id="3.1.1.96"/>
    </reaction>
</comment>
<dbReference type="GO" id="GO:0005737">
    <property type="term" value="C:cytoplasm"/>
    <property type="evidence" value="ECO:0007669"/>
    <property type="project" value="UniProtKB-SubCell"/>
</dbReference>
<accession>A0A9P8LJK0</accession>
<organism evidence="13 14">
    <name type="scientific">Trichoglossum hirsutum</name>
    <dbReference type="NCBI Taxonomy" id="265104"/>
    <lineage>
        <taxon>Eukaryota</taxon>
        <taxon>Fungi</taxon>
        <taxon>Dikarya</taxon>
        <taxon>Ascomycota</taxon>
        <taxon>Pezizomycotina</taxon>
        <taxon>Geoglossomycetes</taxon>
        <taxon>Geoglossales</taxon>
        <taxon>Geoglossaceae</taxon>
        <taxon>Trichoglossum</taxon>
    </lineage>
</organism>
<evidence type="ECO:0000256" key="2">
    <source>
        <dbReference type="ARBA" id="ARBA00009673"/>
    </source>
</evidence>
<comment type="catalytic activity">
    <reaction evidence="1">
        <text>[protein]-peptidylproline (omega=180) = [protein]-peptidylproline (omega=0)</text>
        <dbReference type="Rhea" id="RHEA:16237"/>
        <dbReference type="Rhea" id="RHEA-COMP:10747"/>
        <dbReference type="Rhea" id="RHEA-COMP:10748"/>
        <dbReference type="ChEBI" id="CHEBI:83833"/>
        <dbReference type="ChEBI" id="CHEBI:83834"/>
        <dbReference type="EC" id="5.2.1.8"/>
    </reaction>
</comment>
<dbReference type="InterPro" id="IPR029000">
    <property type="entry name" value="Cyclophilin-like_dom_sf"/>
</dbReference>
<dbReference type="PRINTS" id="PR00153">
    <property type="entry name" value="CSAPPISMRASE"/>
</dbReference>
<evidence type="ECO:0000256" key="8">
    <source>
        <dbReference type="ARBA" id="ARBA00023235"/>
    </source>
</evidence>
<dbReference type="EC" id="3.1.1.96" evidence="11"/>
<dbReference type="GO" id="GO:0016018">
    <property type="term" value="F:cyclosporin A binding"/>
    <property type="evidence" value="ECO:0007669"/>
    <property type="project" value="TreeGrafter"/>
</dbReference>
<evidence type="ECO:0000256" key="10">
    <source>
        <dbReference type="ARBA" id="ARBA00048018"/>
    </source>
</evidence>
<reference evidence="13" key="1">
    <citation type="submission" date="2021-03" db="EMBL/GenBank/DDBJ databases">
        <title>Comparative genomics and phylogenomic investigation of the class Geoglossomycetes provide insights into ecological specialization and systematics.</title>
        <authorList>
            <person name="Melie T."/>
            <person name="Pirro S."/>
            <person name="Miller A.N."/>
            <person name="Quandt A."/>
        </authorList>
    </citation>
    <scope>NUCLEOTIDE SEQUENCE</scope>
    <source>
        <strain evidence="13">CAQ_001_2017</strain>
    </source>
</reference>
<dbReference type="GO" id="GO:0051499">
    <property type="term" value="F:D-aminoacyl-tRNA deacylase activity"/>
    <property type="evidence" value="ECO:0007669"/>
    <property type="project" value="UniProtKB-EC"/>
</dbReference>
<dbReference type="InterPro" id="IPR003732">
    <property type="entry name" value="Daa-tRNA_deacyls_DTD"/>
</dbReference>
<comment type="catalytic activity">
    <reaction evidence="10">
        <text>a D-aminoacyl-tRNA + H2O = a tRNA + a D-alpha-amino acid + H(+)</text>
        <dbReference type="Rhea" id="RHEA:13953"/>
        <dbReference type="Rhea" id="RHEA-COMP:10123"/>
        <dbReference type="Rhea" id="RHEA-COMP:10124"/>
        <dbReference type="ChEBI" id="CHEBI:15377"/>
        <dbReference type="ChEBI" id="CHEBI:15378"/>
        <dbReference type="ChEBI" id="CHEBI:59871"/>
        <dbReference type="ChEBI" id="CHEBI:78442"/>
        <dbReference type="ChEBI" id="CHEBI:79333"/>
        <dbReference type="EC" id="3.1.1.96"/>
    </reaction>
</comment>
<keyword evidence="6" id="KW-0802">TPR repeat</keyword>
<dbReference type="SUPFAM" id="SSF69500">
    <property type="entry name" value="DTD-like"/>
    <property type="match status" value="1"/>
</dbReference>
<dbReference type="GO" id="GO:0000049">
    <property type="term" value="F:tRNA binding"/>
    <property type="evidence" value="ECO:0007669"/>
    <property type="project" value="UniProtKB-KW"/>
</dbReference>
<dbReference type="InterPro" id="IPR019734">
    <property type="entry name" value="TPR_rpt"/>
</dbReference>
<evidence type="ECO:0000256" key="5">
    <source>
        <dbReference type="ARBA" id="ARBA00022737"/>
    </source>
</evidence>
<dbReference type="SUPFAM" id="SSF50891">
    <property type="entry name" value="Cyclophilin-like"/>
    <property type="match status" value="1"/>
</dbReference>
<comment type="similarity">
    <text evidence="2 11">Belongs to the DTD family.</text>
</comment>
<dbReference type="Pfam" id="PF00160">
    <property type="entry name" value="Pro_isomerase"/>
    <property type="match status" value="1"/>
</dbReference>
<dbReference type="GO" id="GO:0003755">
    <property type="term" value="F:peptidyl-prolyl cis-trans isomerase activity"/>
    <property type="evidence" value="ECO:0007669"/>
    <property type="project" value="UniProtKB-KW"/>
</dbReference>
<gene>
    <name evidence="13" type="ORF">GP486_000094</name>
</gene>
<evidence type="ECO:0000256" key="1">
    <source>
        <dbReference type="ARBA" id="ARBA00000971"/>
    </source>
</evidence>
<comment type="caution">
    <text evidence="13">The sequence shown here is derived from an EMBL/GenBank/DDBJ whole genome shotgun (WGS) entry which is preliminary data.</text>
</comment>
<evidence type="ECO:0000256" key="4">
    <source>
        <dbReference type="ARBA" id="ARBA00020007"/>
    </source>
</evidence>
<protein>
    <recommendedName>
        <fullName evidence="4 11">D-aminoacyl-tRNA deacylase</fullName>
        <ecNumber evidence="11">3.1.1.96</ecNumber>
    </recommendedName>
</protein>
<dbReference type="GO" id="GO:0042026">
    <property type="term" value="P:protein refolding"/>
    <property type="evidence" value="ECO:0007669"/>
    <property type="project" value="UniProtKB-ARBA"/>
</dbReference>
<evidence type="ECO:0000313" key="14">
    <source>
        <dbReference type="Proteomes" id="UP000750711"/>
    </source>
</evidence>
<dbReference type="HAMAP" id="MF_00518">
    <property type="entry name" value="Deacylase_Dtd"/>
    <property type="match status" value="1"/>
</dbReference>
<dbReference type="PANTHER" id="PTHR11071:SF561">
    <property type="entry name" value="PEPTIDYL-PROLYL CIS-TRANS ISOMERASE D-RELATED"/>
    <property type="match status" value="1"/>
</dbReference>
<dbReference type="EMBL" id="JAGHQM010000004">
    <property type="protein sequence ID" value="KAH0566513.1"/>
    <property type="molecule type" value="Genomic_DNA"/>
</dbReference>
<keyword evidence="14" id="KW-1185">Reference proteome</keyword>
<dbReference type="FunFam" id="2.40.100.10:FF:000025">
    <property type="entry name" value="Peptidyl-prolyl cis-trans isomerase CYP19-2"/>
    <property type="match status" value="1"/>
</dbReference>
<proteinExistence type="inferred from homology"/>
<dbReference type="Proteomes" id="UP000750711">
    <property type="component" value="Unassembled WGS sequence"/>
</dbReference>
<dbReference type="FunFam" id="1.25.40.10:FF:000029">
    <property type="entry name" value="peptidyl-prolyl cis-trans isomerase D"/>
    <property type="match status" value="1"/>
</dbReference>
<evidence type="ECO:0000256" key="11">
    <source>
        <dbReference type="RuleBase" id="RU003470"/>
    </source>
</evidence>
<dbReference type="Gene3D" id="1.25.40.10">
    <property type="entry name" value="Tetratricopeptide repeat domain"/>
    <property type="match status" value="1"/>
</dbReference>
<name>A0A9P8LJK0_9PEZI</name>
<dbReference type="AlphaFoldDB" id="A0A9P8LJK0"/>
<keyword evidence="11" id="KW-0963">Cytoplasm</keyword>
<keyword evidence="8" id="KW-0413">Isomerase</keyword>
<dbReference type="Gene3D" id="3.50.80.10">
    <property type="entry name" value="D-tyrosyl-tRNA(Tyr) deacylase"/>
    <property type="match status" value="1"/>
</dbReference>
<evidence type="ECO:0000256" key="7">
    <source>
        <dbReference type="ARBA" id="ARBA00023110"/>
    </source>
</evidence>
<dbReference type="SMART" id="SM00028">
    <property type="entry name" value="TPR"/>
    <property type="match status" value="2"/>
</dbReference>
<keyword evidence="7" id="KW-0697">Rotamase</keyword>
<dbReference type="PANTHER" id="PTHR11071">
    <property type="entry name" value="PEPTIDYL-PROLYL CIS-TRANS ISOMERASE"/>
    <property type="match status" value="1"/>
</dbReference>
<keyword evidence="11" id="KW-0378">Hydrolase</keyword>
<dbReference type="FunFam" id="3.50.80.10:FF:000001">
    <property type="entry name" value="D-aminoacyl-tRNA deacylase"/>
    <property type="match status" value="1"/>
</dbReference>
<dbReference type="InterPro" id="IPR023509">
    <property type="entry name" value="DTD-like_sf"/>
</dbReference>
<dbReference type="Pfam" id="PF02580">
    <property type="entry name" value="Tyr_Deacylase"/>
    <property type="match status" value="1"/>
</dbReference>
<evidence type="ECO:0000256" key="3">
    <source>
        <dbReference type="ARBA" id="ARBA00010898"/>
    </source>
</evidence>
<keyword evidence="11" id="KW-0820">tRNA-binding</keyword>
<keyword evidence="5" id="KW-0677">Repeat</keyword>
<dbReference type="NCBIfam" id="TIGR00256">
    <property type="entry name" value="D-aminoacyl-tRNA deacylase"/>
    <property type="match status" value="1"/>
</dbReference>
<evidence type="ECO:0000256" key="9">
    <source>
        <dbReference type="ARBA" id="ARBA00047676"/>
    </source>
</evidence>
<comment type="subcellular location">
    <subcellularLocation>
        <location evidence="11">Cytoplasm</location>
    </subcellularLocation>
</comment>
<dbReference type="InterPro" id="IPR011990">
    <property type="entry name" value="TPR-like_helical_dom_sf"/>
</dbReference>
<feature type="domain" description="PPIase cyclophilin-type" evidence="12">
    <location>
        <begin position="149"/>
        <end position="284"/>
    </location>
</feature>
<dbReference type="GO" id="GO:0051082">
    <property type="term" value="F:unfolded protein binding"/>
    <property type="evidence" value="ECO:0007669"/>
    <property type="project" value="UniProtKB-ARBA"/>
</dbReference>
<evidence type="ECO:0000259" key="12">
    <source>
        <dbReference type="PROSITE" id="PS50072"/>
    </source>
</evidence>
<dbReference type="Gene3D" id="2.40.100.10">
    <property type="entry name" value="Cyclophilin-like"/>
    <property type="match status" value="1"/>
</dbReference>
<keyword evidence="11" id="KW-0694">RNA-binding</keyword>
<evidence type="ECO:0000256" key="6">
    <source>
        <dbReference type="ARBA" id="ARBA00022803"/>
    </source>
</evidence>
<dbReference type="InterPro" id="IPR002130">
    <property type="entry name" value="Cyclophilin-type_PPIase_dom"/>
</dbReference>
<comment type="similarity">
    <text evidence="3">Belongs to the cyclophilin-type PPIase family. PPIase D subfamily.</text>
</comment>
<evidence type="ECO:0000313" key="13">
    <source>
        <dbReference type="EMBL" id="KAH0566513.1"/>
    </source>
</evidence>
<sequence length="497" mass="54755">MKAILQRVLSASVTVEHQVVSSIGRGVLVLAAVAPGDTQKEADTLASKVLKMRLWDGEDGVRWNRSVKDINGEVLCVPQFTLLASTKKGSKPDFHGAMVGEQARELYDYFVSKVQEGYESQKVKNGVFQAMMEVSLINDGPTQKRHYVFFDIQLGQQKLGRVTFELYNDDSGFHRVIKQFMVQGGDFTAGNGTGGESIYGEKFEDENFDLKHDKPFLLSMANAGPGTNGSQFFITTMPTPHLDGKHVVFGEVVSGKSIVRRVENVKTQPGDKPAQPVTIIGMNPKYHVVECSSANSKLDCGELPDGAISAAGQPPVDATGDPYEDFPADQGGDLTGKDTVKIAGELKEFGNKAYKSNNWDLSLDKYQKGLRYLHEYPEPLENDPPELGKELNSLRFVLHLNSALCQIKLESLEDARTSASHALAVPDAADKEKAKAYFRRGLANVGLKDDEEAEKDLAIAAKLAPGDALVVKEYEAVKRRTAERMRKEKEAYKKFFQ</sequence>
<dbReference type="SUPFAM" id="SSF48452">
    <property type="entry name" value="TPR-like"/>
    <property type="match status" value="1"/>
</dbReference>